<dbReference type="PANTHER" id="PTHR43069">
    <property type="entry name" value="FUMARYLACETOACETASE"/>
    <property type="match status" value="1"/>
</dbReference>
<proteinExistence type="inferred from homology"/>
<sequence>TEESFGSLLELTWSGQKELDVSGKKRKFIDDGDEIIMTGYCQGDGYCVGFGEATGKILPAK</sequence>
<dbReference type="EMBL" id="JAEFCI010003521">
    <property type="protein sequence ID" value="KAG5461517.1"/>
    <property type="molecule type" value="Genomic_DNA"/>
</dbReference>
<keyword evidence="1" id="KW-0460">Magnesium</keyword>
<dbReference type="GO" id="GO:1902000">
    <property type="term" value="P:homogentisate catabolic process"/>
    <property type="evidence" value="ECO:0007669"/>
    <property type="project" value="TreeGrafter"/>
</dbReference>
<protein>
    <recommendedName>
        <fullName evidence="1">Fumarylacetoacetase</fullName>
        <ecNumber evidence="1">3.7.1.2</ecNumber>
    </recommendedName>
    <alternativeName>
        <fullName evidence="1">Fumarylacetoacetate hydrolase</fullName>
    </alternativeName>
</protein>
<dbReference type="Gene3D" id="3.90.850.10">
    <property type="entry name" value="Fumarylacetoacetase-like, C-terminal domain"/>
    <property type="match status" value="1"/>
</dbReference>
<gene>
    <name evidence="2" type="ORF">BJ554DRAFT_6273</name>
</gene>
<evidence type="ECO:0000313" key="3">
    <source>
        <dbReference type="Proteomes" id="UP000673691"/>
    </source>
</evidence>
<feature type="non-terminal residue" evidence="2">
    <location>
        <position position="1"/>
    </location>
</feature>
<organism evidence="2 3">
    <name type="scientific">Olpidium bornovanus</name>
    <dbReference type="NCBI Taxonomy" id="278681"/>
    <lineage>
        <taxon>Eukaryota</taxon>
        <taxon>Fungi</taxon>
        <taxon>Fungi incertae sedis</taxon>
        <taxon>Olpidiomycota</taxon>
        <taxon>Olpidiomycotina</taxon>
        <taxon>Olpidiomycetes</taxon>
        <taxon>Olpidiales</taxon>
        <taxon>Olpidiaceae</taxon>
        <taxon>Olpidium</taxon>
    </lineage>
</organism>
<dbReference type="GO" id="GO:0006572">
    <property type="term" value="P:L-tyrosine catabolic process"/>
    <property type="evidence" value="ECO:0007669"/>
    <property type="project" value="UniProtKB-UniRule"/>
</dbReference>
<dbReference type="InterPro" id="IPR005959">
    <property type="entry name" value="Fumarylacetoacetase"/>
</dbReference>
<keyword evidence="3" id="KW-1185">Reference proteome</keyword>
<accession>A0A8H7ZY69</accession>
<keyword evidence="1" id="KW-0479">Metal-binding</keyword>
<keyword evidence="1" id="KW-0585">Phenylalanine catabolism</keyword>
<dbReference type="EC" id="3.7.1.2" evidence="1"/>
<comment type="cofactor">
    <cofactor evidence="1">
        <name>Mg(2+)</name>
        <dbReference type="ChEBI" id="CHEBI:18420"/>
    </cofactor>
    <cofactor evidence="1">
        <name>Ca(2+)</name>
        <dbReference type="ChEBI" id="CHEBI:29108"/>
    </cofactor>
</comment>
<comment type="catalytic activity">
    <reaction evidence="1">
        <text>4-fumarylacetoacetate + H2O = acetoacetate + fumarate + H(+)</text>
        <dbReference type="Rhea" id="RHEA:10244"/>
        <dbReference type="ChEBI" id="CHEBI:13705"/>
        <dbReference type="ChEBI" id="CHEBI:15377"/>
        <dbReference type="ChEBI" id="CHEBI:15378"/>
        <dbReference type="ChEBI" id="CHEBI:18034"/>
        <dbReference type="ChEBI" id="CHEBI:29806"/>
        <dbReference type="EC" id="3.7.1.2"/>
    </reaction>
</comment>
<comment type="caution">
    <text evidence="2">The sequence shown here is derived from an EMBL/GenBank/DDBJ whole genome shotgun (WGS) entry which is preliminary data.</text>
</comment>
<comment type="similarity">
    <text evidence="1">Belongs to the FAH family.</text>
</comment>
<dbReference type="GO" id="GO:0046872">
    <property type="term" value="F:metal ion binding"/>
    <property type="evidence" value="ECO:0007669"/>
    <property type="project" value="UniProtKB-UniRule"/>
</dbReference>
<dbReference type="UniPathway" id="UPA00139">
    <property type="reaction ID" value="UER00341"/>
</dbReference>
<comment type="pathway">
    <text evidence="1">Amino-acid degradation; L-phenylalanine degradation; acetoacetate and fumarate from L-phenylalanine: step 6/6.</text>
</comment>
<dbReference type="InterPro" id="IPR036663">
    <property type="entry name" value="Fumarylacetoacetase_C_sf"/>
</dbReference>
<keyword evidence="1" id="KW-0378">Hydrolase</keyword>
<name>A0A8H7ZY69_9FUNG</name>
<dbReference type="OrthoDB" id="5569390at2759"/>
<dbReference type="PANTHER" id="PTHR43069:SF2">
    <property type="entry name" value="FUMARYLACETOACETASE"/>
    <property type="match status" value="1"/>
</dbReference>
<dbReference type="AlphaFoldDB" id="A0A8H7ZY69"/>
<keyword evidence="1" id="KW-0106">Calcium</keyword>
<dbReference type="GO" id="GO:0006559">
    <property type="term" value="P:L-phenylalanine catabolic process"/>
    <property type="evidence" value="ECO:0007669"/>
    <property type="project" value="UniProtKB-UniRule"/>
</dbReference>
<evidence type="ECO:0000256" key="1">
    <source>
        <dbReference type="RuleBase" id="RU366008"/>
    </source>
</evidence>
<dbReference type="GO" id="GO:0004334">
    <property type="term" value="F:fumarylacetoacetase activity"/>
    <property type="evidence" value="ECO:0007669"/>
    <property type="project" value="UniProtKB-UniRule"/>
</dbReference>
<keyword evidence="1" id="KW-0828">Tyrosine catabolism</keyword>
<reference evidence="2 3" key="1">
    <citation type="journal article" name="Sci. Rep.">
        <title>Genome-scale phylogenetic analyses confirm Olpidium as the closest living zoosporic fungus to the non-flagellated, terrestrial fungi.</title>
        <authorList>
            <person name="Chang Y."/>
            <person name="Rochon D."/>
            <person name="Sekimoto S."/>
            <person name="Wang Y."/>
            <person name="Chovatia M."/>
            <person name="Sandor L."/>
            <person name="Salamov A."/>
            <person name="Grigoriev I.V."/>
            <person name="Stajich J.E."/>
            <person name="Spatafora J.W."/>
        </authorList>
    </citation>
    <scope>NUCLEOTIDE SEQUENCE [LARGE SCALE GENOMIC DNA]</scope>
    <source>
        <strain evidence="2">S191</strain>
    </source>
</reference>
<evidence type="ECO:0000313" key="2">
    <source>
        <dbReference type="EMBL" id="KAG5461517.1"/>
    </source>
</evidence>
<dbReference type="SUPFAM" id="SSF56529">
    <property type="entry name" value="FAH"/>
    <property type="match status" value="1"/>
</dbReference>
<dbReference type="Proteomes" id="UP000673691">
    <property type="component" value="Unassembled WGS sequence"/>
</dbReference>